<keyword evidence="1 4" id="KW-0560">Oxidoreductase</keyword>
<comment type="caution">
    <text evidence="4">The sequence shown here is derived from an EMBL/GenBank/DDBJ whole genome shotgun (WGS) entry which is preliminary data.</text>
</comment>
<dbReference type="PIRSF" id="PIRSF000105">
    <property type="entry name" value="HCDH"/>
    <property type="match status" value="1"/>
</dbReference>
<dbReference type="EC" id="1.1.1.35" evidence="4"/>
<evidence type="ECO:0000313" key="5">
    <source>
        <dbReference type="Proteomes" id="UP001595907"/>
    </source>
</evidence>
<dbReference type="RefSeq" id="WP_379708636.1">
    <property type="nucleotide sequence ID" value="NZ_JBHSCZ010000002.1"/>
</dbReference>
<dbReference type="Proteomes" id="UP001595907">
    <property type="component" value="Unassembled WGS sequence"/>
</dbReference>
<name>A0ABV8QRH7_9BACT</name>
<feature type="domain" description="3-hydroxyacyl-CoA dehydrogenase C-terminal" evidence="2">
    <location>
        <begin position="184"/>
        <end position="280"/>
    </location>
</feature>
<accession>A0ABV8QRH7</accession>
<dbReference type="SUPFAM" id="SSF48179">
    <property type="entry name" value="6-phosphogluconate dehydrogenase C-terminal domain-like"/>
    <property type="match status" value="1"/>
</dbReference>
<dbReference type="Gene3D" id="3.40.50.720">
    <property type="entry name" value="NAD(P)-binding Rossmann-like Domain"/>
    <property type="match status" value="1"/>
</dbReference>
<dbReference type="Pfam" id="PF02737">
    <property type="entry name" value="3HCDH_N"/>
    <property type="match status" value="1"/>
</dbReference>
<gene>
    <name evidence="4" type="ORF">ACFOWM_08010</name>
</gene>
<dbReference type="InterPro" id="IPR008927">
    <property type="entry name" value="6-PGluconate_DH-like_C_sf"/>
</dbReference>
<feature type="domain" description="3-hydroxyacyl-CoA dehydrogenase NAD binding" evidence="3">
    <location>
        <begin position="4"/>
        <end position="181"/>
    </location>
</feature>
<dbReference type="SUPFAM" id="SSF51735">
    <property type="entry name" value="NAD(P)-binding Rossmann-fold domains"/>
    <property type="match status" value="1"/>
</dbReference>
<sequence>MIQKIGVAGAGTMGSGIALNAAQSGFKVILFDTQTTGIENAQKMIAKNVAFLESKVKITAQQAAIIHQNIQYTTNINDCIADVIIEAIVENMEVKTNLYQQLAAINSNETILASNTSSLSISSLQKNIATPQRVVGMHFFNPAHVMKLVEVVAGEQTDKTVVTTIYNLCIQLGKQPVICNDAPGFIVNRVARHFYLEAMHMASTTPVSIADIDALMENIGFKMGPFKLMDLIGMDINYAVSQSVYHAFNDNPRFMPSPMQAAKVAAGELGRKTGKGFYDYSLNTPS</sequence>
<dbReference type="Gene3D" id="1.10.1040.50">
    <property type="match status" value="1"/>
</dbReference>
<keyword evidence="5" id="KW-1185">Reference proteome</keyword>
<dbReference type="InterPro" id="IPR036291">
    <property type="entry name" value="NAD(P)-bd_dom_sf"/>
</dbReference>
<dbReference type="GO" id="GO:0003857">
    <property type="term" value="F:(3S)-3-hydroxyacyl-CoA dehydrogenase (NAD+) activity"/>
    <property type="evidence" value="ECO:0007669"/>
    <property type="project" value="UniProtKB-EC"/>
</dbReference>
<dbReference type="InterPro" id="IPR022694">
    <property type="entry name" value="3-OHacyl-CoA_DH"/>
</dbReference>
<proteinExistence type="predicted"/>
<reference evidence="5" key="1">
    <citation type="journal article" date="2019" name="Int. J. Syst. Evol. Microbiol.">
        <title>The Global Catalogue of Microorganisms (GCM) 10K type strain sequencing project: providing services to taxonomists for standard genome sequencing and annotation.</title>
        <authorList>
            <consortium name="The Broad Institute Genomics Platform"/>
            <consortium name="The Broad Institute Genome Sequencing Center for Infectious Disease"/>
            <person name="Wu L."/>
            <person name="Ma J."/>
        </authorList>
    </citation>
    <scope>NUCLEOTIDE SEQUENCE [LARGE SCALE GENOMIC DNA]</scope>
    <source>
        <strain evidence="5">CECT 8289</strain>
    </source>
</reference>
<protein>
    <submittedName>
        <fullName evidence="4">3-hydroxyacyl-CoA dehydrogenase family protein</fullName>
        <ecNumber evidence="4">1.1.1.35</ecNumber>
    </submittedName>
</protein>
<dbReference type="InterPro" id="IPR006108">
    <property type="entry name" value="3HC_DH_C"/>
</dbReference>
<organism evidence="4 5">
    <name type="scientific">Ferruginibacter yonginensis</name>
    <dbReference type="NCBI Taxonomy" id="1310416"/>
    <lineage>
        <taxon>Bacteria</taxon>
        <taxon>Pseudomonadati</taxon>
        <taxon>Bacteroidota</taxon>
        <taxon>Chitinophagia</taxon>
        <taxon>Chitinophagales</taxon>
        <taxon>Chitinophagaceae</taxon>
        <taxon>Ferruginibacter</taxon>
    </lineage>
</organism>
<evidence type="ECO:0000256" key="1">
    <source>
        <dbReference type="ARBA" id="ARBA00023002"/>
    </source>
</evidence>
<dbReference type="InterPro" id="IPR006176">
    <property type="entry name" value="3-OHacyl-CoA_DH_NAD-bd"/>
</dbReference>
<evidence type="ECO:0000259" key="2">
    <source>
        <dbReference type="Pfam" id="PF00725"/>
    </source>
</evidence>
<dbReference type="PANTHER" id="PTHR48075">
    <property type="entry name" value="3-HYDROXYACYL-COA DEHYDROGENASE FAMILY PROTEIN"/>
    <property type="match status" value="1"/>
</dbReference>
<evidence type="ECO:0000259" key="3">
    <source>
        <dbReference type="Pfam" id="PF02737"/>
    </source>
</evidence>
<dbReference type="PANTHER" id="PTHR48075:SF5">
    <property type="entry name" value="3-HYDROXYBUTYRYL-COA DEHYDROGENASE"/>
    <property type="match status" value="1"/>
</dbReference>
<evidence type="ECO:0000313" key="4">
    <source>
        <dbReference type="EMBL" id="MFC4262816.1"/>
    </source>
</evidence>
<dbReference type="Pfam" id="PF00725">
    <property type="entry name" value="3HCDH"/>
    <property type="match status" value="1"/>
</dbReference>
<dbReference type="EMBL" id="JBHSCZ010000002">
    <property type="protein sequence ID" value="MFC4262816.1"/>
    <property type="molecule type" value="Genomic_DNA"/>
</dbReference>